<keyword evidence="4" id="KW-0479">Metal-binding</keyword>
<evidence type="ECO:0000313" key="4">
    <source>
        <dbReference type="EMBL" id="MCP2165584.1"/>
    </source>
</evidence>
<proteinExistence type="predicted"/>
<reference evidence="4" key="1">
    <citation type="submission" date="2022-06" db="EMBL/GenBank/DDBJ databases">
        <title>Genomic Encyclopedia of Archaeal and Bacterial Type Strains, Phase II (KMG-II): from individual species to whole genera.</title>
        <authorList>
            <person name="Goeker M."/>
        </authorList>
    </citation>
    <scope>NUCLEOTIDE SEQUENCE</scope>
    <source>
        <strain evidence="4">DSM 43935</strain>
    </source>
</reference>
<dbReference type="Gene3D" id="1.10.10.1320">
    <property type="entry name" value="Anti-sigma factor, zinc-finger domain"/>
    <property type="match status" value="1"/>
</dbReference>
<dbReference type="InterPro" id="IPR041916">
    <property type="entry name" value="Anti_sigma_zinc_sf"/>
</dbReference>
<keyword evidence="2" id="KW-0804">Transcription</keyword>
<organism evidence="4 5">
    <name type="scientific">Goodfellowiella coeruleoviolacea</name>
    <dbReference type="NCBI Taxonomy" id="334858"/>
    <lineage>
        <taxon>Bacteria</taxon>
        <taxon>Bacillati</taxon>
        <taxon>Actinomycetota</taxon>
        <taxon>Actinomycetes</taxon>
        <taxon>Pseudonocardiales</taxon>
        <taxon>Pseudonocardiaceae</taxon>
        <taxon>Goodfellowiella</taxon>
    </lineage>
</organism>
<comment type="caution">
    <text evidence="4">The sequence shown here is derived from an EMBL/GenBank/DDBJ whole genome shotgun (WGS) entry which is preliminary data.</text>
</comment>
<dbReference type="EMBL" id="JAMTCK010000005">
    <property type="protein sequence ID" value="MCP2165584.1"/>
    <property type="molecule type" value="Genomic_DNA"/>
</dbReference>
<accession>A0AAE3GE12</accession>
<keyword evidence="1" id="KW-0805">Transcription regulation</keyword>
<protein>
    <submittedName>
        <fullName evidence="4">Zinc-finger</fullName>
    </submittedName>
</protein>
<dbReference type="RefSeq" id="WP_253770533.1">
    <property type="nucleotide sequence ID" value="NZ_JAMTCK010000005.1"/>
</dbReference>
<feature type="compositionally biased region" description="Basic and acidic residues" evidence="3">
    <location>
        <begin position="114"/>
        <end position="132"/>
    </location>
</feature>
<name>A0AAE3GE12_9PSEU</name>
<evidence type="ECO:0000256" key="3">
    <source>
        <dbReference type="SAM" id="MobiDB-lite"/>
    </source>
</evidence>
<gene>
    <name evidence="4" type="ORF">LX83_002442</name>
</gene>
<keyword evidence="5" id="KW-1185">Reference proteome</keyword>
<dbReference type="AlphaFoldDB" id="A0AAE3GE12"/>
<keyword evidence="4" id="KW-0862">Zinc</keyword>
<evidence type="ECO:0000256" key="1">
    <source>
        <dbReference type="ARBA" id="ARBA00023015"/>
    </source>
</evidence>
<feature type="region of interest" description="Disordered" evidence="3">
    <location>
        <begin position="106"/>
        <end position="139"/>
    </location>
</feature>
<dbReference type="Proteomes" id="UP001206128">
    <property type="component" value="Unassembled WGS sequence"/>
</dbReference>
<dbReference type="GO" id="GO:0008270">
    <property type="term" value="F:zinc ion binding"/>
    <property type="evidence" value="ECO:0007669"/>
    <property type="project" value="UniProtKB-KW"/>
</dbReference>
<evidence type="ECO:0000256" key="2">
    <source>
        <dbReference type="ARBA" id="ARBA00023163"/>
    </source>
</evidence>
<evidence type="ECO:0000313" key="5">
    <source>
        <dbReference type="Proteomes" id="UP001206128"/>
    </source>
</evidence>
<sequence>MTQARGWSLPEQHLLPDALVAFVDGELSPTAHERASAHIAKCPFCAAEASSQRQARAAVRSAQTPSVPASLLAALRSIPQDVDLPTAPDGLAVTEDGQFVAIVRTPRGGAGRGADPHGGHGGDDSRGGDSRRFGSGRGFGVGRGFGSGRLLGDSEPLGTSSAILGHRRGRRGRHGASVVVSGLVLGALALALPQDGNTVADTDSGQRPSTPPLVANAPVTQVNAPAAGGGQDSQGFPGVRPYDTPNAVNPAAAVTTVTTTSPIPAESAVERAGELVGAATSGTAASVLAR</sequence>
<feature type="region of interest" description="Disordered" evidence="3">
    <location>
        <begin position="223"/>
        <end position="244"/>
    </location>
</feature>
<keyword evidence="4" id="KW-0863">Zinc-finger</keyword>